<dbReference type="Gene3D" id="3.30.70.1230">
    <property type="entry name" value="Nucleotide cyclase"/>
    <property type="match status" value="1"/>
</dbReference>
<keyword evidence="3" id="KW-0456">Lyase</keyword>
<reference evidence="3 4" key="1">
    <citation type="submission" date="2023-05" db="EMBL/GenBank/DDBJ databases">
        <title>Chelatococcus sp. nov., a moderately thermophilic bacterium isolated from hot spring microbial mat.</title>
        <authorList>
            <person name="Hu C.-J."/>
            <person name="Li W.-J."/>
        </authorList>
    </citation>
    <scope>NUCLEOTIDE SEQUENCE [LARGE SCALE GENOMIC DNA]</scope>
    <source>
        <strain evidence="3 4">SYSU G07232</strain>
    </source>
</reference>
<accession>A0ABT7AD68</accession>
<dbReference type="PANTHER" id="PTHR43081">
    <property type="entry name" value="ADENYLATE CYCLASE, TERMINAL-DIFFERENTIATION SPECIFIC-RELATED"/>
    <property type="match status" value="1"/>
</dbReference>
<proteinExistence type="predicted"/>
<dbReference type="InterPro" id="IPR029787">
    <property type="entry name" value="Nucleotide_cyclase"/>
</dbReference>
<keyword evidence="4" id="KW-1185">Reference proteome</keyword>
<feature type="transmembrane region" description="Helical" evidence="1">
    <location>
        <begin position="385"/>
        <end position="405"/>
    </location>
</feature>
<keyword evidence="1" id="KW-0472">Membrane</keyword>
<dbReference type="InterPro" id="IPR007890">
    <property type="entry name" value="CHASE2"/>
</dbReference>
<dbReference type="InterPro" id="IPR001054">
    <property type="entry name" value="A/G_cyclase"/>
</dbReference>
<dbReference type="CDD" id="cd07302">
    <property type="entry name" value="CHD"/>
    <property type="match status" value="1"/>
</dbReference>
<feature type="transmembrane region" description="Helical" evidence="1">
    <location>
        <begin position="21"/>
        <end position="41"/>
    </location>
</feature>
<dbReference type="SMART" id="SM01080">
    <property type="entry name" value="CHASE2"/>
    <property type="match status" value="1"/>
</dbReference>
<dbReference type="PANTHER" id="PTHR43081:SF1">
    <property type="entry name" value="ADENYLATE CYCLASE, TERMINAL-DIFFERENTIATION SPECIFIC"/>
    <property type="match status" value="1"/>
</dbReference>
<keyword evidence="1" id="KW-1133">Transmembrane helix</keyword>
<dbReference type="RefSeq" id="WP_283739002.1">
    <property type="nucleotide sequence ID" value="NZ_JASJEV010000001.1"/>
</dbReference>
<name>A0ABT7AD68_9HYPH</name>
<dbReference type="GO" id="GO:0016829">
    <property type="term" value="F:lyase activity"/>
    <property type="evidence" value="ECO:0007669"/>
    <property type="project" value="UniProtKB-KW"/>
</dbReference>
<organism evidence="3 4">
    <name type="scientific">Chelatococcus albus</name>
    <dbReference type="NCBI Taxonomy" id="3047466"/>
    <lineage>
        <taxon>Bacteria</taxon>
        <taxon>Pseudomonadati</taxon>
        <taxon>Pseudomonadota</taxon>
        <taxon>Alphaproteobacteria</taxon>
        <taxon>Hyphomicrobiales</taxon>
        <taxon>Chelatococcaceae</taxon>
        <taxon>Chelatococcus</taxon>
    </lineage>
</organism>
<evidence type="ECO:0000259" key="2">
    <source>
        <dbReference type="PROSITE" id="PS50125"/>
    </source>
</evidence>
<dbReference type="InterPro" id="IPR050697">
    <property type="entry name" value="Adenylyl/Guanylyl_Cyclase_3/4"/>
</dbReference>
<evidence type="ECO:0000313" key="3">
    <source>
        <dbReference type="EMBL" id="MDJ1157015.1"/>
    </source>
</evidence>
<gene>
    <name evidence="3" type="ORF">QNA08_02005</name>
</gene>
<keyword evidence="1" id="KW-0812">Transmembrane</keyword>
<dbReference type="EC" id="4.6.1.-" evidence="3"/>
<dbReference type="Pfam" id="PF00211">
    <property type="entry name" value="Guanylate_cyc"/>
    <property type="match status" value="1"/>
</dbReference>
<protein>
    <submittedName>
        <fullName evidence="3">Adenylate/guanylate cyclase domain-containing protein</fullName>
        <ecNumber evidence="3">4.6.1.-</ecNumber>
    </submittedName>
</protein>
<evidence type="ECO:0000256" key="1">
    <source>
        <dbReference type="SAM" id="Phobius"/>
    </source>
</evidence>
<dbReference type="SMART" id="SM00044">
    <property type="entry name" value="CYCc"/>
    <property type="match status" value="1"/>
</dbReference>
<feature type="domain" description="Guanylate cyclase" evidence="2">
    <location>
        <begin position="477"/>
        <end position="613"/>
    </location>
</feature>
<feature type="transmembrane region" description="Helical" evidence="1">
    <location>
        <begin position="359"/>
        <end position="378"/>
    </location>
</feature>
<dbReference type="Proteomes" id="UP001321492">
    <property type="component" value="Unassembled WGS sequence"/>
</dbReference>
<comment type="caution">
    <text evidence="3">The sequence shown here is derived from an EMBL/GenBank/DDBJ whole genome shotgun (WGS) entry which is preliminary data.</text>
</comment>
<evidence type="ECO:0000313" key="4">
    <source>
        <dbReference type="Proteomes" id="UP001321492"/>
    </source>
</evidence>
<dbReference type="SUPFAM" id="SSF55073">
    <property type="entry name" value="Nucleotide cyclase"/>
    <property type="match status" value="1"/>
</dbReference>
<dbReference type="PROSITE" id="PS50125">
    <property type="entry name" value="GUANYLATE_CYCLASE_2"/>
    <property type="match status" value="1"/>
</dbReference>
<dbReference type="Pfam" id="PF05226">
    <property type="entry name" value="CHASE2"/>
    <property type="match status" value="1"/>
</dbReference>
<dbReference type="EMBL" id="JASJEV010000001">
    <property type="protein sequence ID" value="MDJ1157015.1"/>
    <property type="molecule type" value="Genomic_DNA"/>
</dbReference>
<sequence>MRQATREPSIHGVPRRRRRRVGVALLSALLPAGLAGLLILAEPMPVRALRDLVFDSYQRLAPRPYDPAAPVRVIDIDEESLARLGQWPWPRVRLAELVDRLREAGAAAIALDILLAEPDRATQDVTPSSSADGAPGDGALSAALGKSPTVVSLALTDMATAPPPVKAGLAAAGDDPARFLPRFAGAVVALPAFVEAARGIGALNWVPDRDLVVRRVPTLLSGADRPVPSLAIEALRVAQDASTIVVKASNASGETGFGQQTGVTAVRVGEVTVATERDGGVRVRYAGSRPERHISAWRVLDGSADLAPVAGAILFVGASAAALADVRATPLEATVPGVDIHAEFIEHALSGSRLARPDYAPGAEAVITLLACLAIAAVASVLHPLVAAPALIALAGLIAGGSWMAFSRAELLFDPTMPLAATTASFGAATVAALRRAEEDKRRIREAFGRYVSPAIVEALAADPSQLALGGEIRPITVLFADIRGFTSRAETMRAEEVVSFLNAVHTPLADEVMRFNGTIDKFMGDGLMAFWNAPLDEPDHVRQALRAALAMQRAVAALDERLRVEGQVGGGPRLAVGIGLHTGPACVGNLGSLRRFDYSAVGDTVNTAARIEQASKTYGVPVIVSEDVARLTPEWGYLLVDSVRLRGRQIATRLYALHGPPEAVDENFARFRAQHDAAIEAALQRLDEGFVRLGEAERHPMGGRYSRLYAYHWEQLKSAGTRGAERDSGAGKEIIF</sequence>